<dbReference type="PROSITE" id="PS50231">
    <property type="entry name" value="RICIN_B_LECTIN"/>
    <property type="match status" value="1"/>
</dbReference>
<reference evidence="3 4" key="1">
    <citation type="submission" date="2020-08" db="EMBL/GenBank/DDBJ databases">
        <title>Sequencing the genomes of 1000 actinobacteria strains.</title>
        <authorList>
            <person name="Klenk H.-P."/>
        </authorList>
    </citation>
    <scope>NUCLEOTIDE SEQUENCE [LARGE SCALE GENOMIC DNA]</scope>
    <source>
        <strain evidence="3 4">DSM 45362</strain>
    </source>
</reference>
<dbReference type="InterPro" id="IPR000772">
    <property type="entry name" value="Ricin_B_lectin"/>
</dbReference>
<keyword evidence="1" id="KW-0732">Signal</keyword>
<accession>A0A841BN52</accession>
<comment type="caution">
    <text evidence="3">The sequence shown here is derived from an EMBL/GenBank/DDBJ whole genome shotgun (WGS) entry which is preliminary data.</text>
</comment>
<organism evidence="3 4">
    <name type="scientific">Allocatelliglobosispora scoriae</name>
    <dbReference type="NCBI Taxonomy" id="643052"/>
    <lineage>
        <taxon>Bacteria</taxon>
        <taxon>Bacillati</taxon>
        <taxon>Actinomycetota</taxon>
        <taxon>Actinomycetes</taxon>
        <taxon>Micromonosporales</taxon>
        <taxon>Micromonosporaceae</taxon>
        <taxon>Allocatelliglobosispora</taxon>
    </lineage>
</organism>
<dbReference type="SUPFAM" id="SSF50370">
    <property type="entry name" value="Ricin B-like lectins"/>
    <property type="match status" value="1"/>
</dbReference>
<evidence type="ECO:0000313" key="4">
    <source>
        <dbReference type="Proteomes" id="UP000587527"/>
    </source>
</evidence>
<dbReference type="CDD" id="cd00161">
    <property type="entry name" value="beta-trefoil_Ricin-like"/>
    <property type="match status" value="1"/>
</dbReference>
<dbReference type="Gene3D" id="2.80.10.50">
    <property type="match status" value="1"/>
</dbReference>
<dbReference type="Proteomes" id="UP000587527">
    <property type="component" value="Unassembled WGS sequence"/>
</dbReference>
<name>A0A841BN52_9ACTN</name>
<dbReference type="InterPro" id="IPR035992">
    <property type="entry name" value="Ricin_B-like_lectins"/>
</dbReference>
<evidence type="ECO:0000313" key="3">
    <source>
        <dbReference type="EMBL" id="MBB5868383.1"/>
    </source>
</evidence>
<sequence>MSLLKRAAALLGAIVLALTGLAVVAPAAHADPGWDTGIPTSWRRASIFAGTENINLNSRRLVFEVDQYRGDGWGVQLGPALAHTNQIWAMQAASEGGFYYHAGYDQSLCLDFDGDPGYGNQLKVRNCDGSASQRWFPIWRDGGFELATHSDRKWCVDVPNSNFAAPQQGQIWNCNHTAAQFFTESGCHGWSCTGLWPDQMGCDLDATTVSDTTGSDGTRITVHTSGYRCLSVWTKMTLSSVWQLPRWAEIRAYPSGGSIYYRNQQVSPGNMVWTPMLDRTPSGTVFKGCLVNELNNRDGWCGPGLSF</sequence>
<dbReference type="RefSeq" id="WP_184834277.1">
    <property type="nucleotide sequence ID" value="NZ_JACHMN010000002.1"/>
</dbReference>
<feature type="chain" id="PRO_5032565396" description="Ricin B lectin domain-containing protein" evidence="1">
    <location>
        <begin position="31"/>
        <end position="307"/>
    </location>
</feature>
<evidence type="ECO:0000256" key="1">
    <source>
        <dbReference type="SAM" id="SignalP"/>
    </source>
</evidence>
<dbReference type="EMBL" id="JACHMN010000002">
    <property type="protein sequence ID" value="MBB5868383.1"/>
    <property type="molecule type" value="Genomic_DNA"/>
</dbReference>
<dbReference type="Pfam" id="PF00652">
    <property type="entry name" value="Ricin_B_lectin"/>
    <property type="match status" value="1"/>
</dbReference>
<proteinExistence type="predicted"/>
<dbReference type="AlphaFoldDB" id="A0A841BN52"/>
<protein>
    <recommendedName>
        <fullName evidence="2">Ricin B lectin domain-containing protein</fullName>
    </recommendedName>
</protein>
<evidence type="ECO:0000259" key="2">
    <source>
        <dbReference type="Pfam" id="PF00652"/>
    </source>
</evidence>
<gene>
    <name evidence="3" type="ORF">F4553_001762</name>
</gene>
<feature type="domain" description="Ricin B lectin" evidence="2">
    <location>
        <begin position="70"/>
        <end position="180"/>
    </location>
</feature>
<keyword evidence="4" id="KW-1185">Reference proteome</keyword>
<feature type="signal peptide" evidence="1">
    <location>
        <begin position="1"/>
        <end position="30"/>
    </location>
</feature>